<feature type="transmembrane region" description="Helical" evidence="6">
    <location>
        <begin position="182"/>
        <end position="202"/>
    </location>
</feature>
<evidence type="ECO:0000256" key="6">
    <source>
        <dbReference type="SAM" id="Phobius"/>
    </source>
</evidence>
<proteinExistence type="predicted"/>
<dbReference type="InterPro" id="IPR051572">
    <property type="entry name" value="VTC_Complex_Subunit"/>
</dbReference>
<evidence type="ECO:0000259" key="7">
    <source>
        <dbReference type="Pfam" id="PF02656"/>
    </source>
</evidence>
<dbReference type="HOGENOM" id="CLU_079971_1_1_1"/>
<dbReference type="OrthoDB" id="2243669at2759"/>
<dbReference type="InterPro" id="IPR003807">
    <property type="entry name" value="DUF202"/>
</dbReference>
<evidence type="ECO:0000256" key="2">
    <source>
        <dbReference type="ARBA" id="ARBA00022692"/>
    </source>
</evidence>
<organism evidence="8 9">
    <name type="scientific">Botryobasidium botryosum (strain FD-172 SS1)</name>
    <dbReference type="NCBI Taxonomy" id="930990"/>
    <lineage>
        <taxon>Eukaryota</taxon>
        <taxon>Fungi</taxon>
        <taxon>Dikarya</taxon>
        <taxon>Basidiomycota</taxon>
        <taxon>Agaricomycotina</taxon>
        <taxon>Agaricomycetes</taxon>
        <taxon>Cantharellales</taxon>
        <taxon>Botryobasidiaceae</taxon>
        <taxon>Botryobasidium</taxon>
    </lineage>
</organism>
<evidence type="ECO:0000256" key="1">
    <source>
        <dbReference type="ARBA" id="ARBA00004127"/>
    </source>
</evidence>
<dbReference type="InParanoid" id="A0A067N5J6"/>
<evidence type="ECO:0000256" key="5">
    <source>
        <dbReference type="SAM" id="MobiDB-lite"/>
    </source>
</evidence>
<keyword evidence="4 6" id="KW-0472">Membrane</keyword>
<keyword evidence="2 6" id="KW-0812">Transmembrane</keyword>
<keyword evidence="3 6" id="KW-1133">Transmembrane helix</keyword>
<dbReference type="AlphaFoldDB" id="A0A067N5J6"/>
<evidence type="ECO:0000256" key="3">
    <source>
        <dbReference type="ARBA" id="ARBA00022989"/>
    </source>
</evidence>
<protein>
    <recommendedName>
        <fullName evidence="7">DUF202 domain-containing protein</fullName>
    </recommendedName>
</protein>
<accession>A0A067N5J6</accession>
<name>A0A067N5J6_BOTB1</name>
<reference evidence="9" key="1">
    <citation type="journal article" date="2014" name="Proc. Natl. Acad. Sci. U.S.A.">
        <title>Extensive sampling of basidiomycete genomes demonstrates inadequacy of the white-rot/brown-rot paradigm for wood decay fungi.</title>
        <authorList>
            <person name="Riley R."/>
            <person name="Salamov A.A."/>
            <person name="Brown D.W."/>
            <person name="Nagy L.G."/>
            <person name="Floudas D."/>
            <person name="Held B.W."/>
            <person name="Levasseur A."/>
            <person name="Lombard V."/>
            <person name="Morin E."/>
            <person name="Otillar R."/>
            <person name="Lindquist E.A."/>
            <person name="Sun H."/>
            <person name="LaButti K.M."/>
            <person name="Schmutz J."/>
            <person name="Jabbour D."/>
            <person name="Luo H."/>
            <person name="Baker S.E."/>
            <person name="Pisabarro A.G."/>
            <person name="Walton J.D."/>
            <person name="Blanchette R.A."/>
            <person name="Henrissat B."/>
            <person name="Martin F."/>
            <person name="Cullen D."/>
            <person name="Hibbett D.S."/>
            <person name="Grigoriev I.V."/>
        </authorList>
    </citation>
    <scope>NUCLEOTIDE SEQUENCE [LARGE SCALE GENOMIC DNA]</scope>
    <source>
        <strain evidence="9">FD-172 SS1</strain>
    </source>
</reference>
<keyword evidence="9" id="KW-1185">Reference proteome</keyword>
<dbReference type="EMBL" id="KL198019">
    <property type="protein sequence ID" value="KDQ19377.1"/>
    <property type="molecule type" value="Genomic_DNA"/>
</dbReference>
<dbReference type="GO" id="GO:0000329">
    <property type="term" value="C:fungal-type vacuole membrane"/>
    <property type="evidence" value="ECO:0007669"/>
    <property type="project" value="TreeGrafter"/>
</dbReference>
<comment type="subcellular location">
    <subcellularLocation>
        <location evidence="1">Endomembrane system</location>
        <topology evidence="1">Multi-pass membrane protein</topology>
    </subcellularLocation>
</comment>
<dbReference type="GO" id="GO:0012505">
    <property type="term" value="C:endomembrane system"/>
    <property type="evidence" value="ECO:0007669"/>
    <property type="project" value="UniProtKB-SubCell"/>
</dbReference>
<evidence type="ECO:0000313" key="9">
    <source>
        <dbReference type="Proteomes" id="UP000027195"/>
    </source>
</evidence>
<evidence type="ECO:0000313" key="8">
    <source>
        <dbReference type="EMBL" id="KDQ19377.1"/>
    </source>
</evidence>
<dbReference type="Pfam" id="PF02656">
    <property type="entry name" value="DUF202"/>
    <property type="match status" value="1"/>
</dbReference>
<dbReference type="GO" id="GO:0033254">
    <property type="term" value="C:vacuolar transporter chaperone complex"/>
    <property type="evidence" value="ECO:0007669"/>
    <property type="project" value="TreeGrafter"/>
</dbReference>
<evidence type="ECO:0000256" key="4">
    <source>
        <dbReference type="ARBA" id="ARBA00023136"/>
    </source>
</evidence>
<feature type="transmembrane region" description="Helical" evidence="6">
    <location>
        <begin position="141"/>
        <end position="162"/>
    </location>
</feature>
<dbReference type="STRING" id="930990.A0A067N5J6"/>
<gene>
    <name evidence="8" type="ORF">BOTBODRAFT_437715</name>
</gene>
<dbReference type="Proteomes" id="UP000027195">
    <property type="component" value="Unassembled WGS sequence"/>
</dbReference>
<feature type="region of interest" description="Disordered" evidence="5">
    <location>
        <begin position="44"/>
        <end position="75"/>
    </location>
</feature>
<dbReference type="PANTHER" id="PTHR46140">
    <property type="entry name" value="VACUOLAR TRANSPORTER CHAPERONE 1-RELATED"/>
    <property type="match status" value="1"/>
</dbReference>
<feature type="transmembrane region" description="Helical" evidence="6">
    <location>
        <begin position="116"/>
        <end position="134"/>
    </location>
</feature>
<dbReference type="PANTHER" id="PTHR46140:SF2">
    <property type="entry name" value="VACUOLAR TRANSPORTER CHAPERONE 3 COMPLEX SUBUNIT 3-RELATED"/>
    <property type="match status" value="1"/>
</dbReference>
<sequence length="212" mass="23333">MASSPTTYGHAPEQQPGLIRRSLHVVSDLFSPFSADALATLPRNPQGFRARSTRTDRIPEASEDGAGAEEGSSHTNYGATSATAPFALPPGVRIPKKVATPIKVEAKVWFANERTWISYLNISLLLGTLSLALFNASNDSVARNFAITYAIISVGVIVYGYVTYQKRITMIRKRDPGFFDEIIGPVFICIALFFAILSNFVIRVQELRRRIP</sequence>
<feature type="domain" description="DUF202" evidence="7">
    <location>
        <begin position="107"/>
        <end position="169"/>
    </location>
</feature>